<protein>
    <submittedName>
        <fullName evidence="2">Uncharacterized protein</fullName>
    </submittedName>
</protein>
<accession>A0ABD0ZYR9</accession>
<keyword evidence="3" id="KW-1185">Reference proteome</keyword>
<evidence type="ECO:0000256" key="1">
    <source>
        <dbReference type="SAM" id="MobiDB-lite"/>
    </source>
</evidence>
<evidence type="ECO:0000313" key="3">
    <source>
        <dbReference type="Proteomes" id="UP001558713"/>
    </source>
</evidence>
<sequence>MQGTKEDGENKSVMSLVSANLIRGTFLFKSKPWSRRLIVAVKSVSCNYKPVRGLLSLTNSITGLNFVSQTDKPEIQFPGSEEELPSRPSRGPDWAPLEVPELPNIPEINPSETPPEVSTVPSDPPPLGPPQTLGPEFPVPPSPSPPMPDTPNPPMPKTPPDVVPPNWEPPRPPPGIDLPPPGIDLPPPMGPTII</sequence>
<dbReference type="Proteomes" id="UP001558713">
    <property type="component" value="Unassembled WGS sequence"/>
</dbReference>
<dbReference type="EMBL" id="JBANAX010000638">
    <property type="protein sequence ID" value="KAL1199677.1"/>
    <property type="molecule type" value="Genomic_DNA"/>
</dbReference>
<organism evidence="2 3">
    <name type="scientific">Cardamine amara subsp. amara</name>
    <dbReference type="NCBI Taxonomy" id="228776"/>
    <lineage>
        <taxon>Eukaryota</taxon>
        <taxon>Viridiplantae</taxon>
        <taxon>Streptophyta</taxon>
        <taxon>Embryophyta</taxon>
        <taxon>Tracheophyta</taxon>
        <taxon>Spermatophyta</taxon>
        <taxon>Magnoliopsida</taxon>
        <taxon>eudicotyledons</taxon>
        <taxon>Gunneridae</taxon>
        <taxon>Pentapetalae</taxon>
        <taxon>rosids</taxon>
        <taxon>malvids</taxon>
        <taxon>Brassicales</taxon>
        <taxon>Brassicaceae</taxon>
        <taxon>Cardamineae</taxon>
        <taxon>Cardamine</taxon>
    </lineage>
</organism>
<evidence type="ECO:0000313" key="2">
    <source>
        <dbReference type="EMBL" id="KAL1199677.1"/>
    </source>
</evidence>
<gene>
    <name evidence="2" type="ORF">V5N11_019437</name>
</gene>
<name>A0ABD0ZYR9_CARAN</name>
<dbReference type="AlphaFoldDB" id="A0ABD0ZYR9"/>
<proteinExistence type="predicted"/>
<reference evidence="2 3" key="1">
    <citation type="submission" date="2024-04" db="EMBL/GenBank/DDBJ databases">
        <title>Genome assembly C_amara_ONT_v2.</title>
        <authorList>
            <person name="Yant L."/>
            <person name="Moore C."/>
            <person name="Slenker M."/>
        </authorList>
    </citation>
    <scope>NUCLEOTIDE SEQUENCE [LARGE SCALE GENOMIC DNA]</scope>
    <source>
        <tissue evidence="2">Leaf</tissue>
    </source>
</reference>
<feature type="region of interest" description="Disordered" evidence="1">
    <location>
        <begin position="73"/>
        <end position="194"/>
    </location>
</feature>
<comment type="caution">
    <text evidence="2">The sequence shown here is derived from an EMBL/GenBank/DDBJ whole genome shotgun (WGS) entry which is preliminary data.</text>
</comment>
<feature type="compositionally biased region" description="Pro residues" evidence="1">
    <location>
        <begin position="137"/>
        <end position="194"/>
    </location>
</feature>